<feature type="compositionally biased region" description="Basic and acidic residues" evidence="2">
    <location>
        <begin position="1"/>
        <end position="11"/>
    </location>
</feature>
<dbReference type="SUPFAM" id="SSF50129">
    <property type="entry name" value="GroES-like"/>
    <property type="match status" value="1"/>
</dbReference>
<dbReference type="Proteomes" id="UP000292564">
    <property type="component" value="Unassembled WGS sequence"/>
</dbReference>
<proteinExistence type="predicted"/>
<dbReference type="EMBL" id="SHKY01000001">
    <property type="protein sequence ID" value="RZU53769.1"/>
    <property type="molecule type" value="Genomic_DNA"/>
</dbReference>
<dbReference type="CDD" id="cd08267">
    <property type="entry name" value="MDR1"/>
    <property type="match status" value="1"/>
</dbReference>
<feature type="region of interest" description="Disordered" evidence="2">
    <location>
        <begin position="1"/>
        <end position="21"/>
    </location>
</feature>
<dbReference type="SUPFAM" id="SSF51735">
    <property type="entry name" value="NAD(P)-binding Rossmann-fold domains"/>
    <property type="match status" value="1"/>
</dbReference>
<evidence type="ECO:0000313" key="4">
    <source>
        <dbReference type="EMBL" id="RZU53769.1"/>
    </source>
</evidence>
<dbReference type="PANTHER" id="PTHR11695">
    <property type="entry name" value="ALCOHOL DEHYDROGENASE RELATED"/>
    <property type="match status" value="1"/>
</dbReference>
<organism evidence="4 5">
    <name type="scientific">Krasilnikovia cinnamomea</name>
    <dbReference type="NCBI Taxonomy" id="349313"/>
    <lineage>
        <taxon>Bacteria</taxon>
        <taxon>Bacillati</taxon>
        <taxon>Actinomycetota</taxon>
        <taxon>Actinomycetes</taxon>
        <taxon>Micromonosporales</taxon>
        <taxon>Micromonosporaceae</taxon>
        <taxon>Krasilnikovia</taxon>
    </lineage>
</organism>
<reference evidence="4 5" key="1">
    <citation type="submission" date="2019-02" db="EMBL/GenBank/DDBJ databases">
        <title>Sequencing the genomes of 1000 actinobacteria strains.</title>
        <authorList>
            <person name="Klenk H.-P."/>
        </authorList>
    </citation>
    <scope>NUCLEOTIDE SEQUENCE [LARGE SCALE GENOMIC DNA]</scope>
    <source>
        <strain evidence="4 5">DSM 45162</strain>
    </source>
</reference>
<dbReference type="InterPro" id="IPR020843">
    <property type="entry name" value="ER"/>
</dbReference>
<feature type="domain" description="Enoyl reductase (ER)" evidence="3">
    <location>
        <begin position="36"/>
        <end position="344"/>
    </location>
</feature>
<dbReference type="Gene3D" id="3.40.50.720">
    <property type="entry name" value="NAD(P)-binding Rossmann-like Domain"/>
    <property type="match status" value="1"/>
</dbReference>
<keyword evidence="1" id="KW-0560">Oxidoreductase</keyword>
<dbReference type="SMART" id="SM00829">
    <property type="entry name" value="PKS_ER"/>
    <property type="match status" value="1"/>
</dbReference>
<gene>
    <name evidence="4" type="ORF">EV385_5703</name>
</gene>
<name>A0A4Q7ZTB4_9ACTN</name>
<dbReference type="InterPro" id="IPR002364">
    <property type="entry name" value="Quin_OxRdtase/zeta-crystal_CS"/>
</dbReference>
<dbReference type="PROSITE" id="PS01162">
    <property type="entry name" value="QOR_ZETA_CRYSTAL"/>
    <property type="match status" value="1"/>
</dbReference>
<sequence length="346" mass="36013">MNSTTRHDPSEARAASGAAPTMRAVVQDRYGADPEGRLRLAQIARPQIGPGEVLVRVRAASVDRGTWHLMAGLPYPVRAAGFGMRRPRYANPGRALAGTVAAVGADVTGLQPGDEVFGVGAATFAEYACARADKLAVKPATLSFEQAAALGISGLTALQAVRKHGRVAAGQKVLVLGASGGVGAFATQLAKADGAHVTGVCSTTKVDLVRSLGADRAVDYTREDALDGRTRYDVIIDTGGNRRLADLRRALTAAGRLVIVGGETGGRWLGGTDRQLRAQLLSRFVGQRLGSFLTSENATDLGTLARLCASGELTAAVDRTYPLAEAAAAIRHLLDGRVRGKVVITV</sequence>
<dbReference type="Pfam" id="PF08240">
    <property type="entry name" value="ADH_N"/>
    <property type="match status" value="1"/>
</dbReference>
<dbReference type="PANTHER" id="PTHR11695:SF294">
    <property type="entry name" value="RETICULON-4-INTERACTING PROTEIN 1, MITOCHONDRIAL"/>
    <property type="match status" value="1"/>
</dbReference>
<dbReference type="InterPro" id="IPR050700">
    <property type="entry name" value="YIM1/Zinc_Alcohol_DH_Fams"/>
</dbReference>
<evidence type="ECO:0000259" key="3">
    <source>
        <dbReference type="SMART" id="SM00829"/>
    </source>
</evidence>
<dbReference type="InterPro" id="IPR036291">
    <property type="entry name" value="NAD(P)-bd_dom_sf"/>
</dbReference>
<dbReference type="GO" id="GO:0016491">
    <property type="term" value="F:oxidoreductase activity"/>
    <property type="evidence" value="ECO:0007669"/>
    <property type="project" value="UniProtKB-KW"/>
</dbReference>
<evidence type="ECO:0000256" key="1">
    <source>
        <dbReference type="ARBA" id="ARBA00023002"/>
    </source>
</evidence>
<accession>A0A4Q7ZTB4</accession>
<comment type="caution">
    <text evidence="4">The sequence shown here is derived from an EMBL/GenBank/DDBJ whole genome shotgun (WGS) entry which is preliminary data.</text>
</comment>
<dbReference type="InterPro" id="IPR011032">
    <property type="entry name" value="GroES-like_sf"/>
</dbReference>
<dbReference type="InterPro" id="IPR013154">
    <property type="entry name" value="ADH-like_N"/>
</dbReference>
<protein>
    <submittedName>
        <fullName evidence="4">NADPH:quinone reductase-like Zn-dependent oxidoreductase</fullName>
    </submittedName>
</protein>
<dbReference type="Gene3D" id="3.90.180.10">
    <property type="entry name" value="Medium-chain alcohol dehydrogenases, catalytic domain"/>
    <property type="match status" value="1"/>
</dbReference>
<dbReference type="GO" id="GO:0008270">
    <property type="term" value="F:zinc ion binding"/>
    <property type="evidence" value="ECO:0007669"/>
    <property type="project" value="InterPro"/>
</dbReference>
<dbReference type="Pfam" id="PF13602">
    <property type="entry name" value="ADH_zinc_N_2"/>
    <property type="match status" value="1"/>
</dbReference>
<keyword evidence="5" id="KW-1185">Reference proteome</keyword>
<evidence type="ECO:0000313" key="5">
    <source>
        <dbReference type="Proteomes" id="UP000292564"/>
    </source>
</evidence>
<dbReference type="AlphaFoldDB" id="A0A4Q7ZTB4"/>
<evidence type="ECO:0000256" key="2">
    <source>
        <dbReference type="SAM" id="MobiDB-lite"/>
    </source>
</evidence>